<organism evidence="8 9">
    <name type="scientific">Aspergillus mulundensis</name>
    <dbReference type="NCBI Taxonomy" id="1810919"/>
    <lineage>
        <taxon>Eukaryota</taxon>
        <taxon>Fungi</taxon>
        <taxon>Dikarya</taxon>
        <taxon>Ascomycota</taxon>
        <taxon>Pezizomycotina</taxon>
        <taxon>Eurotiomycetes</taxon>
        <taxon>Eurotiomycetidae</taxon>
        <taxon>Eurotiales</taxon>
        <taxon>Aspergillaceae</taxon>
        <taxon>Aspergillus</taxon>
        <taxon>Aspergillus subgen. Nidulantes</taxon>
    </lineage>
</organism>
<feature type="compositionally biased region" description="Polar residues" evidence="6">
    <location>
        <begin position="658"/>
        <end position="676"/>
    </location>
</feature>
<name>A0A3D8T6P3_9EURO</name>
<dbReference type="Proteomes" id="UP000256690">
    <property type="component" value="Unassembled WGS sequence"/>
</dbReference>
<keyword evidence="2" id="KW-0805">Transcription regulation</keyword>
<keyword evidence="5" id="KW-0539">Nucleus</keyword>
<comment type="caution">
    <text evidence="8">The sequence shown here is derived from an EMBL/GenBank/DDBJ whole genome shotgun (WGS) entry which is preliminary data.</text>
</comment>
<evidence type="ECO:0000259" key="7">
    <source>
        <dbReference type="PROSITE" id="PS50048"/>
    </source>
</evidence>
<evidence type="ECO:0000256" key="5">
    <source>
        <dbReference type="ARBA" id="ARBA00023242"/>
    </source>
</evidence>
<feature type="region of interest" description="Disordered" evidence="6">
    <location>
        <begin position="60"/>
        <end position="83"/>
    </location>
</feature>
<dbReference type="InterPro" id="IPR007219">
    <property type="entry name" value="XnlR_reg_dom"/>
</dbReference>
<keyword evidence="1" id="KW-0479">Metal-binding</keyword>
<evidence type="ECO:0000256" key="2">
    <source>
        <dbReference type="ARBA" id="ARBA00023015"/>
    </source>
</evidence>
<feature type="region of interest" description="Disordered" evidence="6">
    <location>
        <begin position="657"/>
        <end position="709"/>
    </location>
</feature>
<keyword evidence="9" id="KW-1185">Reference proteome</keyword>
<dbReference type="GO" id="GO:0000981">
    <property type="term" value="F:DNA-binding transcription factor activity, RNA polymerase II-specific"/>
    <property type="evidence" value="ECO:0007669"/>
    <property type="project" value="InterPro"/>
</dbReference>
<gene>
    <name evidence="8" type="ORF">DSM5745_01537</name>
</gene>
<dbReference type="CDD" id="cd00067">
    <property type="entry name" value="GAL4"/>
    <property type="match status" value="1"/>
</dbReference>
<evidence type="ECO:0000313" key="9">
    <source>
        <dbReference type="Proteomes" id="UP000256690"/>
    </source>
</evidence>
<dbReference type="SUPFAM" id="SSF57701">
    <property type="entry name" value="Zn2/Cys6 DNA-binding domain"/>
    <property type="match status" value="1"/>
</dbReference>
<evidence type="ECO:0000256" key="3">
    <source>
        <dbReference type="ARBA" id="ARBA00023125"/>
    </source>
</evidence>
<evidence type="ECO:0000256" key="4">
    <source>
        <dbReference type="ARBA" id="ARBA00023163"/>
    </source>
</evidence>
<evidence type="ECO:0000313" key="8">
    <source>
        <dbReference type="EMBL" id="RDW94215.1"/>
    </source>
</evidence>
<dbReference type="GO" id="GO:0003677">
    <property type="term" value="F:DNA binding"/>
    <property type="evidence" value="ECO:0007669"/>
    <property type="project" value="UniProtKB-KW"/>
</dbReference>
<dbReference type="Gene3D" id="4.10.240.10">
    <property type="entry name" value="Zn(2)-C6 fungal-type DNA-binding domain"/>
    <property type="match status" value="1"/>
</dbReference>
<dbReference type="PROSITE" id="PS00463">
    <property type="entry name" value="ZN2_CY6_FUNGAL_1"/>
    <property type="match status" value="1"/>
</dbReference>
<sequence length="874" mass="97677">MSNAPSHWNATRLPVRIRRSPIACITCRARKIRCDVSVNGSPCTNCQLDGRQCIVVNSRRVRKTRHQPRPPESAPVRDALQPTSLSLDAPGSFIEYPAGVQEYLGRSIYPRALSAEMGWLPSYEVEYLSSQGALTLPRKAIIQTLLHYFFIRIYPRFPVVKESEFRESTLSQKPFSLLVFRAMLFAAAAHVPIECTQDNGYTSVAHLMFSLYKPAKALYDSGVEKDPFHLAQAALLLAYRLNNAEPMGNTTWLAVAVHNARRANAHRSQMLVHDVVRRHRLSDLKRLWWCCIMQDRIVSLACHRPLNITLDQFDPAKADYLTFEDFWDDDSEYFDTAMRGVLYQLCISHCRFVTLLSPRVMLTDETPDLLGANVCVESALNHVLEAYYMLSTLAEEHEALRENKEAAENLTVAVHIHLTSMLYIAARLSLCHRYAVLYLSRCRCVRRAPEAMVHARYLQRIVELVAATNEEMTWFATNHLVYFLPSVTRCFILFPQLFNVLWFHGHELDRDFAQPADILRHYIEYDKSYSTRFGVPQAWPVVERVPAIAVSVLAASAGASGGEHRNGFANASHLDTVKLAALIPAERLRLAKTCLLLSVALDYSFAVGEFQLMKPGALVAISRRLGTRREPRDCSASAVPSLSPPSFEDLIRARYGSETPQSTEGAEITPSPSEEQQCAHRGFMPRLSLPDAPTPSRSVASAKEDSDLSSLERFAAATEATQPSMQEWAPGQHHKTFDSRKEQAKHHILPENASNTSLIYRNNLPTKPPARFDTIAPPNALFAYVDAWLKRSQRENAVVFVITKPEEALVRGGDSPAPGLRALKDPVRVAGGGVDFVPPAQADEAAAGDVLEVVEVCGEEEEGEDEDEDAGRSC</sequence>
<reference evidence="8 9" key="1">
    <citation type="journal article" date="2018" name="IMA Fungus">
        <title>IMA Genome-F 9: Draft genome sequence of Annulohypoxylon stygium, Aspergillus mulundensis, Berkeleyomyces basicola (syn. Thielaviopsis basicola), Ceratocystis smalleyi, two Cercospora beticola strains, Coleophoma cylindrospora, Fusarium fracticaudum, Phialophora cf. hyalina, and Morchella septimelata.</title>
        <authorList>
            <person name="Wingfield B.D."/>
            <person name="Bills G.F."/>
            <person name="Dong Y."/>
            <person name="Huang W."/>
            <person name="Nel W.J."/>
            <person name="Swalarsk-Parry B.S."/>
            <person name="Vaghefi N."/>
            <person name="Wilken P.M."/>
            <person name="An Z."/>
            <person name="de Beer Z.W."/>
            <person name="De Vos L."/>
            <person name="Chen L."/>
            <person name="Duong T.A."/>
            <person name="Gao Y."/>
            <person name="Hammerbacher A."/>
            <person name="Kikkert J.R."/>
            <person name="Li Y."/>
            <person name="Li H."/>
            <person name="Li K."/>
            <person name="Li Q."/>
            <person name="Liu X."/>
            <person name="Ma X."/>
            <person name="Naidoo K."/>
            <person name="Pethybridge S.J."/>
            <person name="Sun J."/>
            <person name="Steenkamp E.T."/>
            <person name="van der Nest M.A."/>
            <person name="van Wyk S."/>
            <person name="Wingfield M.J."/>
            <person name="Xiong C."/>
            <person name="Yue Q."/>
            <person name="Zhang X."/>
        </authorList>
    </citation>
    <scope>NUCLEOTIDE SEQUENCE [LARGE SCALE GENOMIC DNA]</scope>
    <source>
        <strain evidence="8 9">DSM 5745</strain>
    </source>
</reference>
<dbReference type="GO" id="GO:0006351">
    <property type="term" value="P:DNA-templated transcription"/>
    <property type="evidence" value="ECO:0007669"/>
    <property type="project" value="InterPro"/>
</dbReference>
<dbReference type="PROSITE" id="PS50048">
    <property type="entry name" value="ZN2_CY6_FUNGAL_2"/>
    <property type="match status" value="1"/>
</dbReference>
<dbReference type="GO" id="GO:0008270">
    <property type="term" value="F:zinc ion binding"/>
    <property type="evidence" value="ECO:0007669"/>
    <property type="project" value="InterPro"/>
</dbReference>
<protein>
    <recommendedName>
        <fullName evidence="7">Zn(2)-C6 fungal-type domain-containing protein</fullName>
    </recommendedName>
</protein>
<dbReference type="OrthoDB" id="4356994at2759"/>
<dbReference type="GeneID" id="38111907"/>
<dbReference type="RefSeq" id="XP_026609398.1">
    <property type="nucleotide sequence ID" value="XM_026743553.1"/>
</dbReference>
<keyword evidence="4" id="KW-0804">Transcription</keyword>
<dbReference type="SMART" id="SM00066">
    <property type="entry name" value="GAL4"/>
    <property type="match status" value="1"/>
</dbReference>
<dbReference type="SMART" id="SM00906">
    <property type="entry name" value="Fungal_trans"/>
    <property type="match status" value="1"/>
</dbReference>
<dbReference type="InterPro" id="IPR052761">
    <property type="entry name" value="Fungal_Detox/Toxin_TFs"/>
</dbReference>
<accession>A0A3D8T6P3</accession>
<dbReference type="STRING" id="1810919.A0A3D8T6P3"/>
<evidence type="ECO:0000256" key="6">
    <source>
        <dbReference type="SAM" id="MobiDB-lite"/>
    </source>
</evidence>
<dbReference type="Pfam" id="PF00172">
    <property type="entry name" value="Zn_clus"/>
    <property type="match status" value="1"/>
</dbReference>
<dbReference type="AlphaFoldDB" id="A0A3D8T6P3"/>
<evidence type="ECO:0000256" key="1">
    <source>
        <dbReference type="ARBA" id="ARBA00022723"/>
    </source>
</evidence>
<proteinExistence type="predicted"/>
<dbReference type="PANTHER" id="PTHR47425">
    <property type="entry name" value="FARB-RELATED"/>
    <property type="match status" value="1"/>
</dbReference>
<dbReference type="EMBL" id="PVWQ01000001">
    <property type="protein sequence ID" value="RDW94215.1"/>
    <property type="molecule type" value="Genomic_DNA"/>
</dbReference>
<dbReference type="PANTHER" id="PTHR47425:SF2">
    <property type="entry name" value="FARB-RELATED"/>
    <property type="match status" value="1"/>
</dbReference>
<dbReference type="InterPro" id="IPR036864">
    <property type="entry name" value="Zn2-C6_fun-type_DNA-bd_sf"/>
</dbReference>
<dbReference type="CDD" id="cd12148">
    <property type="entry name" value="fungal_TF_MHR"/>
    <property type="match status" value="1"/>
</dbReference>
<feature type="domain" description="Zn(2)-C6 fungal-type" evidence="7">
    <location>
        <begin position="23"/>
        <end position="55"/>
    </location>
</feature>
<dbReference type="InterPro" id="IPR001138">
    <property type="entry name" value="Zn2Cys6_DnaBD"/>
</dbReference>
<keyword evidence="3" id="KW-0238">DNA-binding</keyword>
<dbReference type="Pfam" id="PF04082">
    <property type="entry name" value="Fungal_trans"/>
    <property type="match status" value="1"/>
</dbReference>